<keyword evidence="13" id="KW-1185">Reference proteome</keyword>
<proteinExistence type="inferred from homology"/>
<comment type="function">
    <text evidence="10">Subunit R is required for both nuclease and ATPase activities, but not for modification.</text>
</comment>
<dbReference type="CDD" id="cd18030">
    <property type="entry name" value="DEXHc_RE_I_HsdR"/>
    <property type="match status" value="1"/>
</dbReference>
<accession>A0ABY8NBH2</accession>
<keyword evidence="7 10" id="KW-0378">Hydrolase</keyword>
<dbReference type="SUPFAM" id="SSF52540">
    <property type="entry name" value="P-loop containing nucleoside triphosphate hydrolases"/>
    <property type="match status" value="1"/>
</dbReference>
<gene>
    <name evidence="12" type="ORF">PVT68_16095</name>
</gene>
<keyword evidence="6 12" id="KW-0255">Endonuclease</keyword>
<dbReference type="InterPro" id="IPR007409">
    <property type="entry name" value="Restrct_endonuc_type1_HsdR_N"/>
</dbReference>
<dbReference type="Gene3D" id="3.40.50.300">
    <property type="entry name" value="P-loop containing nucleotide triphosphate hydrolases"/>
    <property type="match status" value="3"/>
</dbReference>
<evidence type="ECO:0000256" key="6">
    <source>
        <dbReference type="ARBA" id="ARBA00022759"/>
    </source>
</evidence>
<dbReference type="CDD" id="cd18800">
    <property type="entry name" value="SF2_C_EcoR124I-like"/>
    <property type="match status" value="1"/>
</dbReference>
<dbReference type="EMBL" id="CP118605">
    <property type="protein sequence ID" value="WGL16276.1"/>
    <property type="molecule type" value="Genomic_DNA"/>
</dbReference>
<evidence type="ECO:0000259" key="11">
    <source>
        <dbReference type="PROSITE" id="PS51192"/>
    </source>
</evidence>
<evidence type="ECO:0000256" key="4">
    <source>
        <dbReference type="ARBA" id="ARBA00022741"/>
    </source>
</evidence>
<evidence type="ECO:0000256" key="1">
    <source>
        <dbReference type="ARBA" id="ARBA00000851"/>
    </source>
</evidence>
<evidence type="ECO:0000313" key="13">
    <source>
        <dbReference type="Proteomes" id="UP001236500"/>
    </source>
</evidence>
<dbReference type="NCBIfam" id="TIGR00348">
    <property type="entry name" value="hsdR"/>
    <property type="match status" value="1"/>
</dbReference>
<dbReference type="InterPro" id="IPR014001">
    <property type="entry name" value="Helicase_ATP-bd"/>
</dbReference>
<dbReference type="InterPro" id="IPR004473">
    <property type="entry name" value="Restrct_endonuc_typeI_HsdR"/>
</dbReference>
<dbReference type="InterPro" id="IPR055180">
    <property type="entry name" value="HsdR_RecA-like_helicase_dom_2"/>
</dbReference>
<dbReference type="CDD" id="cd22332">
    <property type="entry name" value="HsdR_N"/>
    <property type="match status" value="1"/>
</dbReference>
<keyword evidence="4 10" id="KW-0547">Nucleotide-binding</keyword>
<dbReference type="InterPro" id="IPR021810">
    <property type="entry name" value="T1RH-like_C"/>
</dbReference>
<evidence type="ECO:0000256" key="8">
    <source>
        <dbReference type="ARBA" id="ARBA00022840"/>
    </source>
</evidence>
<comment type="catalytic activity">
    <reaction evidence="1 10">
        <text>Endonucleolytic cleavage of DNA to give random double-stranded fragments with terminal 5'-phosphates, ATP is simultaneously hydrolyzed.</text>
        <dbReference type="EC" id="3.1.21.3"/>
    </reaction>
</comment>
<dbReference type="Proteomes" id="UP001236500">
    <property type="component" value="Chromosome"/>
</dbReference>
<evidence type="ECO:0000313" key="12">
    <source>
        <dbReference type="EMBL" id="WGL16276.1"/>
    </source>
</evidence>
<evidence type="ECO:0000256" key="3">
    <source>
        <dbReference type="ARBA" id="ARBA00022722"/>
    </source>
</evidence>
<evidence type="ECO:0000256" key="5">
    <source>
        <dbReference type="ARBA" id="ARBA00022747"/>
    </source>
</evidence>
<comment type="subunit">
    <text evidence="10">The type I restriction/modification system is composed of three polypeptides R, M and S.</text>
</comment>
<dbReference type="Pfam" id="PF18766">
    <property type="entry name" value="SWI2_SNF2"/>
    <property type="match status" value="1"/>
</dbReference>
<comment type="similarity">
    <text evidence="2 10">Belongs to the HsdR family.</text>
</comment>
<keyword evidence="3" id="KW-0540">Nuclease</keyword>
<dbReference type="EC" id="3.1.21.3" evidence="10"/>
<dbReference type="InterPro" id="IPR040980">
    <property type="entry name" value="SWI2_SNF2"/>
</dbReference>
<name>A0ABY8NBH2_9GAMM</name>
<keyword evidence="5 10" id="KW-0680">Restriction system</keyword>
<evidence type="ECO:0000256" key="7">
    <source>
        <dbReference type="ARBA" id="ARBA00022801"/>
    </source>
</evidence>
<keyword evidence="9 10" id="KW-0238">DNA-binding</keyword>
<dbReference type="Pfam" id="PF22679">
    <property type="entry name" value="T1R_D3-like"/>
    <property type="match status" value="1"/>
</dbReference>
<dbReference type="Pfam" id="PF11867">
    <property type="entry name" value="T1RH-like_C"/>
    <property type="match status" value="1"/>
</dbReference>
<evidence type="ECO:0000256" key="2">
    <source>
        <dbReference type="ARBA" id="ARBA00008598"/>
    </source>
</evidence>
<dbReference type="InterPro" id="IPR027417">
    <property type="entry name" value="P-loop_NTPase"/>
</dbReference>
<dbReference type="InterPro" id="IPR051268">
    <property type="entry name" value="Type-I_R_enzyme_R_subunit"/>
</dbReference>
<protein>
    <recommendedName>
        <fullName evidence="10">Type I restriction enzyme endonuclease subunit</fullName>
        <shortName evidence="10">R protein</shortName>
        <ecNumber evidence="10">3.1.21.3</ecNumber>
    </recommendedName>
</protein>
<dbReference type="RefSeq" id="WP_280319811.1">
    <property type="nucleotide sequence ID" value="NZ_CP118605.1"/>
</dbReference>
<keyword evidence="8 10" id="KW-0067">ATP-binding</keyword>
<dbReference type="Gene3D" id="3.90.1570.50">
    <property type="match status" value="1"/>
</dbReference>
<evidence type="ECO:0000256" key="10">
    <source>
        <dbReference type="RuleBase" id="RU364115"/>
    </source>
</evidence>
<organism evidence="12 13">
    <name type="scientific">Microbulbifer bruguierae</name>
    <dbReference type="NCBI Taxonomy" id="3029061"/>
    <lineage>
        <taxon>Bacteria</taxon>
        <taxon>Pseudomonadati</taxon>
        <taxon>Pseudomonadota</taxon>
        <taxon>Gammaproteobacteria</taxon>
        <taxon>Cellvibrionales</taxon>
        <taxon>Microbulbiferaceae</taxon>
        <taxon>Microbulbifer</taxon>
    </lineage>
</organism>
<reference evidence="12 13" key="1">
    <citation type="submission" date="2023-02" db="EMBL/GenBank/DDBJ databases">
        <title>Description and genomic characterization of Microbulbifer bruguierae sp. nov., isolated from the sediment of mangrove plant Bruguiera sexangula.</title>
        <authorList>
            <person name="Long M."/>
        </authorList>
    </citation>
    <scope>NUCLEOTIDE SEQUENCE [LARGE SCALE GENOMIC DNA]</scope>
    <source>
        <strain evidence="12 13">H12</strain>
    </source>
</reference>
<dbReference type="Pfam" id="PF04313">
    <property type="entry name" value="HSDR_N"/>
    <property type="match status" value="1"/>
</dbReference>
<sequence>MISEDQLENLCQSWFEDIGYRVINNEVIAPDSDAPERDDWQQVILRPRLRDAIARLNTYLPETAREEAFHIVTNHDAPLLASANRGFHELLVKGVNLDMAGKEVTEGVFVRLLDFENPENNDWLVVRQFTVKGDRTRRPDMVVFVNGLPLAVIELKNPADEKTDIWAAYNQIETYKAQIRDLFVPNVTSVISDGQEARMGSLTANEERYLPWRSITGARDEDVGKLELEVLVRGLFCKEHWLDYLRHFAIFEEHKGKIIKKIAGYHQFFAVRAAVVKAIEAHQQHSNQGGVVWHTQGSGKSISMCCFAAKLAGRPELDNPTLVVVTDRNDLDGQLFQTFSAAKSLLTQTPVQADSRDKLRSLLSSRASGGIIFTTIQKFALLDGESTHPVLSERNNILVMSDEAHRSQYGLKAKLTESGKYQYGYAKHLRDALPNAAFVGFTGTPIETEDKDTRAVFGDYIHVYDVEQAVKDGATVPIHYESRLAKVELREDQLPQIDAVVDEITEGDEEAAGERFKSQWAALASVVGAEPRIKQVAQDLVTHFENRQAALPGKGMIVCMSRAICVDMYNAITALRPEWHHKDPDNGAIKVVMTGSASDPAGFQPHLYSKDVLKDLEGRVRDPDDSLQLVIVRDMWLTGFDAPCLHTLYIDKPMKGHNLMQAIARVNRVFGDKPGGLVVDYIGIADELKAALKTYTASHGRGRPTIDVHEALAVLLEKLEVARALLHGCDYSEFATRPLELMAPVMDFVLGQEDGKQRYCDTVLAISKAYALCGTLDEAAVLKEEVAFLQAIRAALTKRSQTERKLTDTEKQARMRQVLSNAIVSDRVVDIFEAVGLDKPNIAILSDEFMQEVAGMEHRNLAVEILERLLIGEIKSRSASNVVQAKKYSDRLKDTLVKYQNRSVQTAQVIEELIAMAKDFRAAANRGEQLRLSDDELAFYEALEANEASVRELGEEILRTIAIELTLRLRNSTTVDWQVRESVRARLRILVKRILKKYKYPPDKQEEAVDLVLKQAEVLSERWST</sequence>
<dbReference type="PANTHER" id="PTHR30195">
    <property type="entry name" value="TYPE I SITE-SPECIFIC DEOXYRIBONUCLEASE PROTEIN SUBUNIT M AND R"/>
    <property type="match status" value="1"/>
</dbReference>
<feature type="domain" description="Helicase ATP-binding" evidence="11">
    <location>
        <begin position="281"/>
        <end position="463"/>
    </location>
</feature>
<dbReference type="SMART" id="SM00487">
    <property type="entry name" value="DEXDc"/>
    <property type="match status" value="1"/>
</dbReference>
<evidence type="ECO:0000256" key="9">
    <source>
        <dbReference type="ARBA" id="ARBA00023125"/>
    </source>
</evidence>
<dbReference type="PROSITE" id="PS51192">
    <property type="entry name" value="HELICASE_ATP_BIND_1"/>
    <property type="match status" value="1"/>
</dbReference>
<dbReference type="PANTHER" id="PTHR30195:SF15">
    <property type="entry name" value="TYPE I RESTRICTION ENZYME HINDI ENDONUCLEASE SUBUNIT"/>
    <property type="match status" value="1"/>
</dbReference>
<dbReference type="GO" id="GO:0004519">
    <property type="term" value="F:endonuclease activity"/>
    <property type="evidence" value="ECO:0007669"/>
    <property type="project" value="UniProtKB-KW"/>
</dbReference>